<dbReference type="InterPro" id="IPR003593">
    <property type="entry name" value="AAA+_ATPase"/>
</dbReference>
<dbReference type="NCBIfam" id="TIGR00959">
    <property type="entry name" value="ffh"/>
    <property type="match status" value="1"/>
</dbReference>
<evidence type="ECO:0000256" key="1">
    <source>
        <dbReference type="ARBA" id="ARBA00005450"/>
    </source>
</evidence>
<feature type="binding site" evidence="9">
    <location>
        <begin position="248"/>
        <end position="251"/>
    </location>
    <ligand>
        <name>GTP</name>
        <dbReference type="ChEBI" id="CHEBI:37565"/>
    </ligand>
</feature>
<dbReference type="SMART" id="SM00963">
    <property type="entry name" value="SRP54_N"/>
    <property type="match status" value="1"/>
</dbReference>
<keyword evidence="7 9" id="KW-0687">Ribonucleoprotein</keyword>
<dbReference type="RefSeq" id="WP_089023189.1">
    <property type="nucleotide sequence ID" value="NZ_NIQC01000007.1"/>
</dbReference>
<dbReference type="InterPro" id="IPR004780">
    <property type="entry name" value="SRP"/>
</dbReference>
<dbReference type="Pfam" id="PF02881">
    <property type="entry name" value="SRP54_N"/>
    <property type="match status" value="1"/>
</dbReference>
<dbReference type="Gene3D" id="1.20.120.140">
    <property type="entry name" value="Signal recognition particle SRP54, nucleotide-binding domain"/>
    <property type="match status" value="1"/>
</dbReference>
<evidence type="ECO:0000256" key="8">
    <source>
        <dbReference type="ARBA" id="ARBA00048027"/>
    </source>
</evidence>
<name>A0A226BZJ0_9FIRM</name>
<sequence length="451" mass="50203">MMLSRLSEKLQNTLGKLKGKGKVNEKDVKEAMREVRLALLEADVNYKVVKEFVNKVKERAIGEEVLESLTPGQQVIKIVRDELTELMGGEATELNFSDKPPTVIMLAGLQGTGKTTAAAKLANKFKKDNKHPLLVACDTQRPAAIKQLHVLGDQIEVPVFSMGDKQHPADIAKGAIEHAKKNQRDVVIVDTAGRLHVDEDLMTELKQVEEKISPHEILLVVDAMTGQDAVNVADRFNEDLALSGIIMTKLDGDTRGGAALSVKKVTGKPIKFIGTGEKVEELEVFHPDRLSSRILGMGDVMSLIEKAETSMDQQKAQELEKKIKSQTFTFEDFLEQLQQIKSMGPLDQIFDMIPGMSGNKKLKDMSLDEKELVKVEAIIQSMTKEERTYPEVINSSRKKRIAHGSGTRVQDVNKLLKQFEQMKKMMKQMGKMNKSGKKKKLPGMGNLPFMS</sequence>
<keyword evidence="4 9" id="KW-0694">RNA-binding</keyword>
<feature type="binding site" evidence="9">
    <location>
        <begin position="190"/>
        <end position="194"/>
    </location>
    <ligand>
        <name>GTP</name>
        <dbReference type="ChEBI" id="CHEBI:37565"/>
    </ligand>
</feature>
<feature type="region of interest" description="Disordered" evidence="10">
    <location>
        <begin position="430"/>
        <end position="451"/>
    </location>
</feature>
<comment type="catalytic activity">
    <reaction evidence="8 9">
        <text>GTP + H2O = GDP + phosphate + H(+)</text>
        <dbReference type="Rhea" id="RHEA:19669"/>
        <dbReference type="ChEBI" id="CHEBI:15377"/>
        <dbReference type="ChEBI" id="CHEBI:15378"/>
        <dbReference type="ChEBI" id="CHEBI:37565"/>
        <dbReference type="ChEBI" id="CHEBI:43474"/>
        <dbReference type="ChEBI" id="CHEBI:58189"/>
        <dbReference type="EC" id="3.6.5.4"/>
    </reaction>
</comment>
<dbReference type="InterPro" id="IPR027417">
    <property type="entry name" value="P-loop_NTPase"/>
</dbReference>
<dbReference type="EC" id="3.6.5.4" evidence="9"/>
<evidence type="ECO:0000256" key="2">
    <source>
        <dbReference type="ARBA" id="ARBA00022741"/>
    </source>
</evidence>
<evidence type="ECO:0000256" key="10">
    <source>
        <dbReference type="SAM" id="MobiDB-lite"/>
    </source>
</evidence>
<dbReference type="SUPFAM" id="SSF52540">
    <property type="entry name" value="P-loop containing nucleoside triphosphate hydrolases"/>
    <property type="match status" value="1"/>
</dbReference>
<evidence type="ECO:0000256" key="3">
    <source>
        <dbReference type="ARBA" id="ARBA00022801"/>
    </source>
</evidence>
<dbReference type="Pfam" id="PF02978">
    <property type="entry name" value="SRP_SPB"/>
    <property type="match status" value="1"/>
</dbReference>
<accession>A0A226BZJ0</accession>
<comment type="domain">
    <text evidence="9">Composed of three domains: the N-terminal N domain, which is responsible for interactions with the ribosome, the central G domain, which binds GTP, and the C-terminal M domain, which binds the RNA and the signal sequence of the RNC.</text>
</comment>
<evidence type="ECO:0000256" key="4">
    <source>
        <dbReference type="ARBA" id="ARBA00022884"/>
    </source>
</evidence>
<keyword evidence="13" id="KW-1185">Reference proteome</keyword>
<dbReference type="Gene3D" id="1.10.260.30">
    <property type="entry name" value="Signal recognition particle, SRP54 subunit, M-domain"/>
    <property type="match status" value="1"/>
</dbReference>
<dbReference type="FunFam" id="3.40.50.300:FF:000022">
    <property type="entry name" value="Signal recognition particle 54 kDa subunit"/>
    <property type="match status" value="1"/>
</dbReference>
<comment type="similarity">
    <text evidence="1 9">Belongs to the GTP-binding SRP family. SRP54 subfamily.</text>
</comment>
<dbReference type="AlphaFoldDB" id="A0A226BZJ0"/>
<keyword evidence="9" id="KW-0963">Cytoplasm</keyword>
<dbReference type="GO" id="GO:0048500">
    <property type="term" value="C:signal recognition particle"/>
    <property type="evidence" value="ECO:0007669"/>
    <property type="project" value="UniProtKB-UniRule"/>
</dbReference>
<comment type="subcellular location">
    <subcellularLocation>
        <location evidence="9">Cytoplasm</location>
    </subcellularLocation>
    <text evidence="9">The SRP-RNC complex is targeted to the cytoplasmic membrane.</text>
</comment>
<keyword evidence="6 9" id="KW-0733">Signal recognition particle</keyword>
<dbReference type="InterPro" id="IPR022941">
    <property type="entry name" value="SRP54"/>
</dbReference>
<comment type="subunit">
    <text evidence="9">Part of the signal recognition particle protein translocation system, which is composed of SRP and FtsY.</text>
</comment>
<evidence type="ECO:0000259" key="11">
    <source>
        <dbReference type="PROSITE" id="PS00300"/>
    </source>
</evidence>
<dbReference type="CDD" id="cd18539">
    <property type="entry name" value="SRP_G"/>
    <property type="match status" value="1"/>
</dbReference>
<comment type="function">
    <text evidence="9">Involved in targeting and insertion of nascent membrane proteins into the cytoplasmic membrane. Binds to the hydrophobic signal sequence of the ribosome-nascent chain (RNC) as it emerges from the ribosomes. The SRP-RNC complex is then targeted to the cytoplasmic membrane where it interacts with the SRP receptor FtsY.</text>
</comment>
<proteinExistence type="inferred from homology"/>
<dbReference type="HAMAP" id="MF_00306">
    <property type="entry name" value="SRP54"/>
    <property type="match status" value="1"/>
</dbReference>
<dbReference type="InterPro" id="IPR042101">
    <property type="entry name" value="SRP54_N_sf"/>
</dbReference>
<keyword evidence="5 9" id="KW-0342">GTP-binding</keyword>
<dbReference type="Gene3D" id="3.40.50.300">
    <property type="entry name" value="P-loop containing nucleotide triphosphate hydrolases"/>
    <property type="match status" value="1"/>
</dbReference>
<evidence type="ECO:0000256" key="9">
    <source>
        <dbReference type="HAMAP-Rule" id="MF_00306"/>
    </source>
</evidence>
<gene>
    <name evidence="9" type="primary">ffh</name>
    <name evidence="12" type="ORF">CDO51_04850</name>
</gene>
<feature type="domain" description="SRP54-type proteins GTP-binding" evidence="11">
    <location>
        <begin position="269"/>
        <end position="282"/>
    </location>
</feature>
<evidence type="ECO:0000256" key="5">
    <source>
        <dbReference type="ARBA" id="ARBA00023134"/>
    </source>
</evidence>
<reference evidence="12 13" key="1">
    <citation type="submission" date="2017-06" db="EMBL/GenBank/DDBJ databases">
        <title>Draft Genome Sequence of Natranaerobius trueperi halophilic, alkalithermophilic bacteria from soda lakes.</title>
        <authorList>
            <person name="Zhao B."/>
        </authorList>
    </citation>
    <scope>NUCLEOTIDE SEQUENCE [LARGE SCALE GENOMIC DNA]</scope>
    <source>
        <strain evidence="12 13">DSM 18760</strain>
    </source>
</reference>
<dbReference type="PROSITE" id="PS00300">
    <property type="entry name" value="SRP54"/>
    <property type="match status" value="1"/>
</dbReference>
<evidence type="ECO:0000313" key="13">
    <source>
        <dbReference type="Proteomes" id="UP000214588"/>
    </source>
</evidence>
<dbReference type="GO" id="GO:0006614">
    <property type="term" value="P:SRP-dependent cotranslational protein targeting to membrane"/>
    <property type="evidence" value="ECO:0007669"/>
    <property type="project" value="InterPro"/>
</dbReference>
<evidence type="ECO:0000256" key="7">
    <source>
        <dbReference type="ARBA" id="ARBA00023274"/>
    </source>
</evidence>
<evidence type="ECO:0000313" key="12">
    <source>
        <dbReference type="EMBL" id="OWZ84212.1"/>
    </source>
</evidence>
<dbReference type="InterPro" id="IPR000897">
    <property type="entry name" value="SRP54_GTPase_dom"/>
</dbReference>
<protein>
    <recommendedName>
        <fullName evidence="9">Signal recognition particle protein</fullName>
        <ecNumber evidence="9">3.6.5.4</ecNumber>
    </recommendedName>
    <alternativeName>
        <fullName evidence="9">Fifty-four homolog</fullName>
    </alternativeName>
</protein>
<dbReference type="GO" id="GO:0003924">
    <property type="term" value="F:GTPase activity"/>
    <property type="evidence" value="ECO:0007669"/>
    <property type="project" value="UniProtKB-UniRule"/>
</dbReference>
<organism evidence="12 13">
    <name type="scientific">Natranaerobius trueperi</name>
    <dbReference type="NCBI Taxonomy" id="759412"/>
    <lineage>
        <taxon>Bacteria</taxon>
        <taxon>Bacillati</taxon>
        <taxon>Bacillota</taxon>
        <taxon>Clostridia</taxon>
        <taxon>Natranaerobiales</taxon>
        <taxon>Natranaerobiaceae</taxon>
        <taxon>Natranaerobius</taxon>
    </lineage>
</organism>
<feature type="binding site" evidence="9">
    <location>
        <begin position="108"/>
        <end position="115"/>
    </location>
    <ligand>
        <name>GTP</name>
        <dbReference type="ChEBI" id="CHEBI:37565"/>
    </ligand>
</feature>
<dbReference type="SMART" id="SM00962">
    <property type="entry name" value="SRP54"/>
    <property type="match status" value="1"/>
</dbReference>
<dbReference type="GO" id="GO:0005525">
    <property type="term" value="F:GTP binding"/>
    <property type="evidence" value="ECO:0007669"/>
    <property type="project" value="UniProtKB-UniRule"/>
</dbReference>
<keyword evidence="3 9" id="KW-0378">Hydrolase</keyword>
<dbReference type="GO" id="GO:0008312">
    <property type="term" value="F:7S RNA binding"/>
    <property type="evidence" value="ECO:0007669"/>
    <property type="project" value="InterPro"/>
</dbReference>
<comment type="caution">
    <text evidence="12">The sequence shown here is derived from an EMBL/GenBank/DDBJ whole genome shotgun (WGS) entry which is preliminary data.</text>
</comment>
<dbReference type="PANTHER" id="PTHR11564">
    <property type="entry name" value="SIGNAL RECOGNITION PARTICLE 54K PROTEIN SRP54"/>
    <property type="match status" value="1"/>
</dbReference>
<dbReference type="PANTHER" id="PTHR11564:SF5">
    <property type="entry name" value="SIGNAL RECOGNITION PARTICLE SUBUNIT SRP54"/>
    <property type="match status" value="1"/>
</dbReference>
<evidence type="ECO:0000256" key="6">
    <source>
        <dbReference type="ARBA" id="ARBA00023135"/>
    </source>
</evidence>
<dbReference type="Proteomes" id="UP000214588">
    <property type="component" value="Unassembled WGS sequence"/>
</dbReference>
<dbReference type="InterPro" id="IPR004125">
    <property type="entry name" value="Signal_recog_particle_SRP54_M"/>
</dbReference>
<dbReference type="InterPro" id="IPR013822">
    <property type="entry name" value="Signal_recog_particl_SRP54_hlx"/>
</dbReference>
<dbReference type="SMART" id="SM00382">
    <property type="entry name" value="AAA"/>
    <property type="match status" value="1"/>
</dbReference>
<dbReference type="OrthoDB" id="9804720at2"/>
<dbReference type="SUPFAM" id="SSF47446">
    <property type="entry name" value="Signal peptide-binding domain"/>
    <property type="match status" value="1"/>
</dbReference>
<dbReference type="EMBL" id="NIQC01000007">
    <property type="protein sequence ID" value="OWZ84212.1"/>
    <property type="molecule type" value="Genomic_DNA"/>
</dbReference>
<dbReference type="Pfam" id="PF00448">
    <property type="entry name" value="SRP54"/>
    <property type="match status" value="1"/>
</dbReference>
<keyword evidence="2 9" id="KW-0547">Nucleotide-binding</keyword>
<dbReference type="InterPro" id="IPR036891">
    <property type="entry name" value="Signal_recog_part_SRP54_M_sf"/>
</dbReference>